<evidence type="ECO:0000256" key="6">
    <source>
        <dbReference type="ARBA" id="ARBA00023136"/>
    </source>
</evidence>
<reference evidence="7 8" key="1">
    <citation type="submission" date="2020-12" db="EMBL/GenBank/DDBJ databases">
        <title>Effect of drift, selection, and recombination on the evolution of hybrid genomes in Candida yeast pathogens.</title>
        <authorList>
            <person name="Mixao V."/>
            <person name="Ksiezopolska E."/>
            <person name="Saus E."/>
            <person name="Boekhout T."/>
            <person name="Gacser A."/>
            <person name="Gabaldon T."/>
        </authorList>
    </citation>
    <scope>NUCLEOTIDE SEQUENCE [LARGE SCALE GENOMIC DNA]</scope>
    <source>
        <strain evidence="7 8">BP57</strain>
    </source>
</reference>
<dbReference type="GO" id="GO:0005741">
    <property type="term" value="C:mitochondrial outer membrane"/>
    <property type="evidence" value="ECO:0007669"/>
    <property type="project" value="UniProtKB-SubCell"/>
</dbReference>
<keyword evidence="8" id="KW-1185">Reference proteome</keyword>
<sequence length="228" mass="24991">MADSLFVLGSTGLVGGFIIETALKSTNWNKITTLTRRQPQFANEQNIESIVNPETSQWPDTIAQIDPPPFAYISSFGTTRDAAGSAENFRKIDYGINLDAARAAKENGVQICVLVSAFGASSKSPFLYFKTKAELEEAIIALDFEYTIILRPGMLIGQRNGKSDWAHLLAKCTQNPLFSPLFRSVHADDVGKIAVYFASRAKNGDLREKVKIVDGGELLDLIASEEIE</sequence>
<dbReference type="Gene3D" id="3.40.50.720">
    <property type="entry name" value="NAD(P)-binding Rossmann-like Domain"/>
    <property type="match status" value="1"/>
</dbReference>
<dbReference type="PANTHER" id="PTHR14097:SF7">
    <property type="entry name" value="OXIDOREDUCTASE HTATIP2"/>
    <property type="match status" value="1"/>
</dbReference>
<comment type="subcellular location">
    <subcellularLocation>
        <location evidence="1">Mitochondrion outer membrane</location>
        <topology evidence="1">Peripheral membrane protein</topology>
    </subcellularLocation>
</comment>
<dbReference type="FunFam" id="3.40.50.720:FF:000366">
    <property type="entry name" value="Protein FMP52, mitochondrial"/>
    <property type="match status" value="1"/>
</dbReference>
<dbReference type="GeneID" id="93648982"/>
<dbReference type="PANTHER" id="PTHR14097">
    <property type="entry name" value="OXIDOREDUCTASE HTATIP2"/>
    <property type="match status" value="1"/>
</dbReference>
<dbReference type="SUPFAM" id="SSF51735">
    <property type="entry name" value="NAD(P)-binding Rossmann-fold domains"/>
    <property type="match status" value="1"/>
</dbReference>
<evidence type="ECO:0000256" key="3">
    <source>
        <dbReference type="ARBA" id="ARBA00022787"/>
    </source>
</evidence>
<evidence type="ECO:0000313" key="8">
    <source>
        <dbReference type="Proteomes" id="UP000669133"/>
    </source>
</evidence>
<organism evidence="7 8">
    <name type="scientific">Candida metapsilosis</name>
    <dbReference type="NCBI Taxonomy" id="273372"/>
    <lineage>
        <taxon>Eukaryota</taxon>
        <taxon>Fungi</taxon>
        <taxon>Dikarya</taxon>
        <taxon>Ascomycota</taxon>
        <taxon>Saccharomycotina</taxon>
        <taxon>Pichiomycetes</taxon>
        <taxon>Debaryomycetaceae</taxon>
        <taxon>Candida/Lodderomyces clade</taxon>
        <taxon>Candida</taxon>
    </lineage>
</organism>
<dbReference type="Proteomes" id="UP000669133">
    <property type="component" value="Unassembled WGS sequence"/>
</dbReference>
<keyword evidence="4" id="KW-0809">Transit peptide</keyword>
<evidence type="ECO:0000256" key="2">
    <source>
        <dbReference type="ARBA" id="ARBA00006617"/>
    </source>
</evidence>
<evidence type="ECO:0000256" key="1">
    <source>
        <dbReference type="ARBA" id="ARBA00004450"/>
    </source>
</evidence>
<dbReference type="EMBL" id="JAEOAQ010000001">
    <property type="protein sequence ID" value="KAG5421263.1"/>
    <property type="molecule type" value="Genomic_DNA"/>
</dbReference>
<gene>
    <name evidence="7" type="ORF">I9W82_000353</name>
</gene>
<dbReference type="GO" id="GO:0051170">
    <property type="term" value="P:import into nucleus"/>
    <property type="evidence" value="ECO:0007669"/>
    <property type="project" value="TreeGrafter"/>
</dbReference>
<dbReference type="AlphaFoldDB" id="A0A8H7ZKH0"/>
<evidence type="ECO:0000256" key="5">
    <source>
        <dbReference type="ARBA" id="ARBA00023128"/>
    </source>
</evidence>
<accession>A0A8H7ZKH0</accession>
<comment type="similarity">
    <text evidence="2">Belongs to the FMP52 family.</text>
</comment>
<keyword evidence="5" id="KW-0496">Mitochondrion</keyword>
<dbReference type="InterPro" id="IPR014843">
    <property type="entry name" value="Him1/Fmp52"/>
</dbReference>
<protein>
    <submittedName>
        <fullName evidence="7">FMP52</fullName>
    </submittedName>
</protein>
<dbReference type="InterPro" id="IPR036291">
    <property type="entry name" value="NAD(P)-bd_dom_sf"/>
</dbReference>
<keyword evidence="3" id="KW-1000">Mitochondrion outer membrane</keyword>
<proteinExistence type="inferred from homology"/>
<evidence type="ECO:0000256" key="4">
    <source>
        <dbReference type="ARBA" id="ARBA00022946"/>
    </source>
</evidence>
<dbReference type="OrthoDB" id="430436at2759"/>
<keyword evidence="6" id="KW-0472">Membrane</keyword>
<dbReference type="RefSeq" id="XP_067550379.1">
    <property type="nucleotide sequence ID" value="XM_067692505.1"/>
</dbReference>
<name>A0A8H7ZKH0_9ASCO</name>
<comment type="caution">
    <text evidence="7">The sequence shown here is derived from an EMBL/GenBank/DDBJ whole genome shotgun (WGS) entry which is preliminary data.</text>
</comment>
<dbReference type="Pfam" id="PF08732">
    <property type="entry name" value="HIM1"/>
    <property type="match status" value="1"/>
</dbReference>
<evidence type="ECO:0000313" key="7">
    <source>
        <dbReference type="EMBL" id="KAG5421263.1"/>
    </source>
</evidence>